<feature type="DNA-binding region" description="H-T-H motif" evidence="4">
    <location>
        <begin position="31"/>
        <end position="50"/>
    </location>
</feature>
<dbReference type="PRINTS" id="PR00455">
    <property type="entry name" value="HTHTETR"/>
</dbReference>
<keyword evidence="3" id="KW-0804">Transcription</keyword>
<reference evidence="7" key="1">
    <citation type="journal article" date="2019" name="Int. J. Syst. Evol. Microbiol.">
        <title>The Global Catalogue of Microorganisms (GCM) 10K type strain sequencing project: providing services to taxonomists for standard genome sequencing and annotation.</title>
        <authorList>
            <consortium name="The Broad Institute Genomics Platform"/>
            <consortium name="The Broad Institute Genome Sequencing Center for Infectious Disease"/>
            <person name="Wu L."/>
            <person name="Ma J."/>
        </authorList>
    </citation>
    <scope>NUCLEOTIDE SEQUENCE [LARGE SCALE GENOMIC DNA]</scope>
    <source>
        <strain evidence="7">CCUG 53903</strain>
    </source>
</reference>
<dbReference type="Pfam" id="PF00440">
    <property type="entry name" value="TetR_N"/>
    <property type="match status" value="1"/>
</dbReference>
<dbReference type="InterPro" id="IPR001647">
    <property type="entry name" value="HTH_TetR"/>
</dbReference>
<protein>
    <submittedName>
        <fullName evidence="6">TetR/AcrR family transcriptional regulator</fullName>
    </submittedName>
</protein>
<dbReference type="Pfam" id="PF21597">
    <property type="entry name" value="TetR_C_43"/>
    <property type="match status" value="1"/>
</dbReference>
<dbReference type="PROSITE" id="PS50977">
    <property type="entry name" value="HTH_TETR_2"/>
    <property type="match status" value="1"/>
</dbReference>
<name>A0ABW1D0G1_9ACTN</name>
<accession>A0ABW1D0G1</accession>
<dbReference type="Proteomes" id="UP001596058">
    <property type="component" value="Unassembled WGS sequence"/>
</dbReference>
<dbReference type="InterPro" id="IPR049445">
    <property type="entry name" value="TetR_SbtR-like_C"/>
</dbReference>
<dbReference type="SUPFAM" id="SSF48498">
    <property type="entry name" value="Tetracyclin repressor-like, C-terminal domain"/>
    <property type="match status" value="1"/>
</dbReference>
<evidence type="ECO:0000256" key="1">
    <source>
        <dbReference type="ARBA" id="ARBA00023015"/>
    </source>
</evidence>
<evidence type="ECO:0000259" key="5">
    <source>
        <dbReference type="PROSITE" id="PS50977"/>
    </source>
</evidence>
<evidence type="ECO:0000256" key="3">
    <source>
        <dbReference type="ARBA" id="ARBA00023163"/>
    </source>
</evidence>
<dbReference type="PANTHER" id="PTHR30055:SF234">
    <property type="entry name" value="HTH-TYPE TRANSCRIPTIONAL REGULATOR BETI"/>
    <property type="match status" value="1"/>
</dbReference>
<keyword evidence="2 4" id="KW-0238">DNA-binding</keyword>
<dbReference type="RefSeq" id="WP_379520952.1">
    <property type="nucleotide sequence ID" value="NZ_JBHSPA010000064.1"/>
</dbReference>
<dbReference type="InterPro" id="IPR050109">
    <property type="entry name" value="HTH-type_TetR-like_transc_reg"/>
</dbReference>
<keyword evidence="1" id="KW-0805">Transcription regulation</keyword>
<organism evidence="6 7">
    <name type="scientific">Nonomuraea insulae</name>
    <dbReference type="NCBI Taxonomy" id="1616787"/>
    <lineage>
        <taxon>Bacteria</taxon>
        <taxon>Bacillati</taxon>
        <taxon>Actinomycetota</taxon>
        <taxon>Actinomycetes</taxon>
        <taxon>Streptosporangiales</taxon>
        <taxon>Streptosporangiaceae</taxon>
        <taxon>Nonomuraea</taxon>
    </lineage>
</organism>
<gene>
    <name evidence="6" type="ORF">ACFPZ3_47200</name>
</gene>
<dbReference type="InterPro" id="IPR009057">
    <property type="entry name" value="Homeodomain-like_sf"/>
</dbReference>
<dbReference type="InterPro" id="IPR036271">
    <property type="entry name" value="Tet_transcr_reg_TetR-rel_C_sf"/>
</dbReference>
<proteinExistence type="predicted"/>
<keyword evidence="7" id="KW-1185">Reference proteome</keyword>
<feature type="domain" description="HTH tetR-type" evidence="5">
    <location>
        <begin position="9"/>
        <end position="68"/>
    </location>
</feature>
<evidence type="ECO:0000256" key="2">
    <source>
        <dbReference type="ARBA" id="ARBA00023125"/>
    </source>
</evidence>
<evidence type="ECO:0000313" key="6">
    <source>
        <dbReference type="EMBL" id="MFC5831481.1"/>
    </source>
</evidence>
<evidence type="ECO:0000313" key="7">
    <source>
        <dbReference type="Proteomes" id="UP001596058"/>
    </source>
</evidence>
<dbReference type="SUPFAM" id="SSF46689">
    <property type="entry name" value="Homeodomain-like"/>
    <property type="match status" value="1"/>
</dbReference>
<evidence type="ECO:0000256" key="4">
    <source>
        <dbReference type="PROSITE-ProRule" id="PRU00335"/>
    </source>
</evidence>
<sequence>MRQLRADARRNREQILRAAHLAFLDQGPDAPLDQIATGAGVGNATLYRHFPTRADLIGAVVVDNMAQVAALATEVLATEPSAGRALAAFAAGVVERRIVSMLPILGGHVAPDPAFQQARTRLLDALNALVEAARAEGALRGDVSAADLVMFLTVVTRPLPSVSPDLDDAVRARLLATLLNGLRPGGTTPLPGAPLDVELITADLTTANRDPAMISSTDSPPRLH</sequence>
<comment type="caution">
    <text evidence="6">The sequence shown here is derived from an EMBL/GenBank/DDBJ whole genome shotgun (WGS) entry which is preliminary data.</text>
</comment>
<dbReference type="EMBL" id="JBHSPA010000064">
    <property type="protein sequence ID" value="MFC5831481.1"/>
    <property type="molecule type" value="Genomic_DNA"/>
</dbReference>
<dbReference type="PANTHER" id="PTHR30055">
    <property type="entry name" value="HTH-TYPE TRANSCRIPTIONAL REGULATOR RUTR"/>
    <property type="match status" value="1"/>
</dbReference>
<dbReference type="Gene3D" id="1.10.357.10">
    <property type="entry name" value="Tetracycline Repressor, domain 2"/>
    <property type="match status" value="1"/>
</dbReference>